<feature type="coiled-coil region" evidence="1">
    <location>
        <begin position="150"/>
        <end position="184"/>
    </location>
</feature>
<evidence type="ECO:0000313" key="3">
    <source>
        <dbReference type="EMBL" id="KAF2791458.1"/>
    </source>
</evidence>
<gene>
    <name evidence="3" type="ORF">K505DRAFT_351282</name>
</gene>
<dbReference type="PANTHER" id="PTHR42067:SF1">
    <property type="entry name" value="MITOTIC APPARATUS PROTEIN P62"/>
    <property type="match status" value="1"/>
</dbReference>
<evidence type="ECO:0000313" key="4">
    <source>
        <dbReference type="Proteomes" id="UP000799757"/>
    </source>
</evidence>
<organism evidence="3 4">
    <name type="scientific">Melanomma pulvis-pyrius CBS 109.77</name>
    <dbReference type="NCBI Taxonomy" id="1314802"/>
    <lineage>
        <taxon>Eukaryota</taxon>
        <taxon>Fungi</taxon>
        <taxon>Dikarya</taxon>
        <taxon>Ascomycota</taxon>
        <taxon>Pezizomycotina</taxon>
        <taxon>Dothideomycetes</taxon>
        <taxon>Pleosporomycetidae</taxon>
        <taxon>Pleosporales</taxon>
        <taxon>Melanommataceae</taxon>
        <taxon>Melanomma</taxon>
    </lineage>
</organism>
<dbReference type="InterPro" id="IPR014751">
    <property type="entry name" value="XRCC4-like_C"/>
</dbReference>
<reference evidence="3" key="1">
    <citation type="journal article" date="2020" name="Stud. Mycol.">
        <title>101 Dothideomycetes genomes: a test case for predicting lifestyles and emergence of pathogens.</title>
        <authorList>
            <person name="Haridas S."/>
            <person name="Albert R."/>
            <person name="Binder M."/>
            <person name="Bloem J."/>
            <person name="Labutti K."/>
            <person name="Salamov A."/>
            <person name="Andreopoulos B."/>
            <person name="Baker S."/>
            <person name="Barry K."/>
            <person name="Bills G."/>
            <person name="Bluhm B."/>
            <person name="Cannon C."/>
            <person name="Castanera R."/>
            <person name="Culley D."/>
            <person name="Daum C."/>
            <person name="Ezra D."/>
            <person name="Gonzalez J."/>
            <person name="Henrissat B."/>
            <person name="Kuo A."/>
            <person name="Liang C."/>
            <person name="Lipzen A."/>
            <person name="Lutzoni F."/>
            <person name="Magnuson J."/>
            <person name="Mondo S."/>
            <person name="Nolan M."/>
            <person name="Ohm R."/>
            <person name="Pangilinan J."/>
            <person name="Park H.-J."/>
            <person name="Ramirez L."/>
            <person name="Alfaro M."/>
            <person name="Sun H."/>
            <person name="Tritt A."/>
            <person name="Yoshinaga Y."/>
            <person name="Zwiers L.-H."/>
            <person name="Turgeon B."/>
            <person name="Goodwin S."/>
            <person name="Spatafora J."/>
            <person name="Crous P."/>
            <person name="Grigoriev I."/>
        </authorList>
    </citation>
    <scope>NUCLEOTIDE SEQUENCE</scope>
    <source>
        <strain evidence="3">CBS 109.77</strain>
    </source>
</reference>
<sequence length="383" mass="41700">MDARHIIPVPAANDGGEVVVVEVQQEGSLPLDVRLVGCEGENPYVTTIKQRNVGKLKNKFKGSDAEWEAILSHFLLQKQPEGDAAAILDGVRMVSSIKGESLEISIRKDVQGIKVTLGDILLPRDDEFEFNPFEWTQTSAQAHCLTLNEIGDLKTSLRSKQDTINKLNAQLEDFIKTKNEAETAMLQQFMALINEKKRKIRDQSRLLASAKVDKDTASVVQATREETKPRKAGPSRTSKRKVPVKAAKATKGKKAAAPEPESESDAMDVDDEPKVEEAEDDDSGAGAATPDRTSDDETEDEGNAPGSGPSSSRPQRRERSSETDKSNATVAQSSKDGPGHAVQPPPRRELPFGRANTRSKPLEKKASPPVADGDSETEDDDEL</sequence>
<dbReference type="EMBL" id="MU002018">
    <property type="protein sequence ID" value="KAF2791458.1"/>
    <property type="molecule type" value="Genomic_DNA"/>
</dbReference>
<keyword evidence="1" id="KW-0175">Coiled coil</keyword>
<dbReference type="AlphaFoldDB" id="A0A6A6X5F4"/>
<protein>
    <recommendedName>
        <fullName evidence="5">DNA double-strand break repair and VJ recombination XRCC4</fullName>
    </recommendedName>
</protein>
<feature type="compositionally biased region" description="Acidic residues" evidence="2">
    <location>
        <begin position="373"/>
        <end position="383"/>
    </location>
</feature>
<feature type="compositionally biased region" description="Acidic residues" evidence="2">
    <location>
        <begin position="260"/>
        <end position="283"/>
    </location>
</feature>
<evidence type="ECO:0000256" key="2">
    <source>
        <dbReference type="SAM" id="MobiDB-lite"/>
    </source>
</evidence>
<dbReference type="Proteomes" id="UP000799757">
    <property type="component" value="Unassembled WGS sequence"/>
</dbReference>
<feature type="compositionally biased region" description="Basic residues" evidence="2">
    <location>
        <begin position="230"/>
        <end position="254"/>
    </location>
</feature>
<proteinExistence type="predicted"/>
<evidence type="ECO:0008006" key="5">
    <source>
        <dbReference type="Google" id="ProtNLM"/>
    </source>
</evidence>
<feature type="compositionally biased region" description="Basic and acidic residues" evidence="2">
    <location>
        <begin position="315"/>
        <end position="325"/>
    </location>
</feature>
<accession>A0A6A6X5F4</accession>
<dbReference type="OrthoDB" id="8064436at2759"/>
<dbReference type="Gene3D" id="1.20.5.370">
    <property type="match status" value="1"/>
</dbReference>
<dbReference type="PANTHER" id="PTHR42067">
    <property type="entry name" value="YALI0C15378P"/>
    <property type="match status" value="1"/>
</dbReference>
<feature type="region of interest" description="Disordered" evidence="2">
    <location>
        <begin position="210"/>
        <end position="383"/>
    </location>
</feature>
<feature type="compositionally biased region" description="Polar residues" evidence="2">
    <location>
        <begin position="326"/>
        <end position="335"/>
    </location>
</feature>
<dbReference type="SUPFAM" id="SSF58022">
    <property type="entry name" value="XRCC4, C-terminal oligomerization domain"/>
    <property type="match status" value="1"/>
</dbReference>
<name>A0A6A6X5F4_9PLEO</name>
<evidence type="ECO:0000256" key="1">
    <source>
        <dbReference type="SAM" id="Coils"/>
    </source>
</evidence>
<keyword evidence="4" id="KW-1185">Reference proteome</keyword>